<dbReference type="GO" id="GO:0006508">
    <property type="term" value="P:proteolysis"/>
    <property type="evidence" value="ECO:0007669"/>
    <property type="project" value="UniProtKB-KW"/>
</dbReference>
<comment type="similarity">
    <text evidence="2">In the N-terminal section; belongs to the glycosyltransferase 51 family.</text>
</comment>
<dbReference type="PANTHER" id="PTHR32282">
    <property type="entry name" value="BINDING PROTEIN TRANSPEPTIDASE, PUTATIVE-RELATED"/>
    <property type="match status" value="1"/>
</dbReference>
<name>A0A1I4HCU5_9BACI</name>
<feature type="domain" description="Penicillin-binding protein transpeptidase" evidence="19">
    <location>
        <begin position="333"/>
        <end position="605"/>
    </location>
</feature>
<dbReference type="GO" id="GO:0071555">
    <property type="term" value="P:cell wall organization"/>
    <property type="evidence" value="ECO:0007669"/>
    <property type="project" value="UniProtKB-KW"/>
</dbReference>
<evidence type="ECO:0000313" key="21">
    <source>
        <dbReference type="EMBL" id="SFL39995.1"/>
    </source>
</evidence>
<reference evidence="22" key="1">
    <citation type="submission" date="2016-10" db="EMBL/GenBank/DDBJ databases">
        <authorList>
            <person name="Varghese N."/>
            <person name="Submissions S."/>
        </authorList>
    </citation>
    <scope>NUCLEOTIDE SEQUENCE [LARGE SCALE GENOMIC DNA]</scope>
    <source>
        <strain evidence="22">CGMCC 1.4250</strain>
    </source>
</reference>
<keyword evidence="22" id="KW-1185">Reference proteome</keyword>
<evidence type="ECO:0000256" key="7">
    <source>
        <dbReference type="ARBA" id="ARBA00022679"/>
    </source>
</evidence>
<evidence type="ECO:0000313" key="22">
    <source>
        <dbReference type="Proteomes" id="UP000198565"/>
    </source>
</evidence>
<keyword evidence="9" id="KW-0378">Hydrolase</keyword>
<evidence type="ECO:0000256" key="9">
    <source>
        <dbReference type="ARBA" id="ARBA00022801"/>
    </source>
</evidence>
<keyword evidence="13 18" id="KW-0472">Membrane</keyword>
<organism evidence="21 22">
    <name type="scientific">Gracilibacillus orientalis</name>
    <dbReference type="NCBI Taxonomy" id="334253"/>
    <lineage>
        <taxon>Bacteria</taxon>
        <taxon>Bacillati</taxon>
        <taxon>Bacillota</taxon>
        <taxon>Bacilli</taxon>
        <taxon>Bacillales</taxon>
        <taxon>Bacillaceae</taxon>
        <taxon>Gracilibacillus</taxon>
    </lineage>
</organism>
<dbReference type="FunFam" id="1.10.3810.10:FF:000001">
    <property type="entry name" value="Penicillin-binding protein 1A"/>
    <property type="match status" value="1"/>
</dbReference>
<dbReference type="Proteomes" id="UP000198565">
    <property type="component" value="Unassembled WGS sequence"/>
</dbReference>
<keyword evidence="14" id="KW-0511">Multifunctional enzyme</keyword>
<comment type="catalytic activity">
    <reaction evidence="17">
        <text>[GlcNAc-(1-&gt;4)-Mur2Ac(oyl-L-Ala-gamma-D-Glu-L-Lys-D-Ala-D-Ala)](n)-di-trans,octa-cis-undecaprenyl diphosphate + beta-D-GlcNAc-(1-&gt;4)-Mur2Ac(oyl-L-Ala-gamma-D-Glu-L-Lys-D-Ala-D-Ala)-di-trans,octa-cis-undecaprenyl diphosphate = [GlcNAc-(1-&gt;4)-Mur2Ac(oyl-L-Ala-gamma-D-Glu-L-Lys-D-Ala-D-Ala)](n+1)-di-trans,octa-cis-undecaprenyl diphosphate + di-trans,octa-cis-undecaprenyl diphosphate + H(+)</text>
        <dbReference type="Rhea" id="RHEA:23708"/>
        <dbReference type="Rhea" id="RHEA-COMP:9602"/>
        <dbReference type="Rhea" id="RHEA-COMP:9603"/>
        <dbReference type="ChEBI" id="CHEBI:15378"/>
        <dbReference type="ChEBI" id="CHEBI:58405"/>
        <dbReference type="ChEBI" id="CHEBI:60033"/>
        <dbReference type="ChEBI" id="CHEBI:78435"/>
        <dbReference type="EC" id="2.4.99.28"/>
    </reaction>
</comment>
<keyword evidence="4" id="KW-0121">Carboxypeptidase</keyword>
<keyword evidence="12 18" id="KW-1133">Transmembrane helix</keyword>
<dbReference type="GO" id="GO:0009002">
    <property type="term" value="F:serine-type D-Ala-D-Ala carboxypeptidase activity"/>
    <property type="evidence" value="ECO:0007669"/>
    <property type="project" value="UniProtKB-EC"/>
</dbReference>
<keyword evidence="8 18" id="KW-0812">Transmembrane</keyword>
<keyword evidence="6" id="KW-0328">Glycosyltransferase</keyword>
<evidence type="ECO:0000259" key="20">
    <source>
        <dbReference type="Pfam" id="PF00912"/>
    </source>
</evidence>
<comment type="similarity">
    <text evidence="1">In the C-terminal section; belongs to the transpeptidase family.</text>
</comment>
<keyword evidence="5" id="KW-0645">Protease</keyword>
<dbReference type="OrthoDB" id="9766909at2"/>
<feature type="domain" description="Glycosyl transferase family 51" evidence="20">
    <location>
        <begin position="67"/>
        <end position="241"/>
    </location>
</feature>
<feature type="transmembrane region" description="Helical" evidence="18">
    <location>
        <begin position="20"/>
        <end position="43"/>
    </location>
</feature>
<dbReference type="InterPro" id="IPR036950">
    <property type="entry name" value="PBP_transglycosylase"/>
</dbReference>
<dbReference type="Gene3D" id="3.40.710.10">
    <property type="entry name" value="DD-peptidase/beta-lactamase superfamily"/>
    <property type="match status" value="1"/>
</dbReference>
<dbReference type="Pfam" id="PF00905">
    <property type="entry name" value="Transpeptidase"/>
    <property type="match status" value="1"/>
</dbReference>
<dbReference type="InterPro" id="IPR012338">
    <property type="entry name" value="Beta-lactam/transpept-like"/>
</dbReference>
<evidence type="ECO:0000256" key="5">
    <source>
        <dbReference type="ARBA" id="ARBA00022670"/>
    </source>
</evidence>
<evidence type="ECO:0000259" key="19">
    <source>
        <dbReference type="Pfam" id="PF00905"/>
    </source>
</evidence>
<sequence>MDKEKIKQQLQSIWSWIKRYKWLSIIVASMFLLSVLGYLFIIFGGRFVFDERAVILPTASKVVAEDGTVLGKLYSENRDFVTLDQIPDHVEEAFIAMEDQRFYEHAGISLPAVTRAIYRDILAMSKVEGGSTITQQLAKNLFLVNDKTWMRKTKEVMASVYLERNYTKSQILELYLNQIYMAHGLHGVGTAADYFFGKDIEDLSIEEGAVFAAMVKAPNAYSPHNDIEAAKQRRDLVLQQMANEGNISTEQMLKLQATEIKMNSQEEERDPWLDDYFAYVLEEVEATYGLSRDALKRGGYTVEVHMDPDIQKIAYDQMQDSDFYHGSNDAVDGSFVLMEQETGQLKALIAGRDFQLNDTNHLLTKKQPGSVMKPLAVYGPAMQLGNYQPYDMIPDMDIDYDGYRVQNVDGQFDGEVSMFQAVVESKNAPAVWLLDQIGISYSKSILKKMNITINDQGLAIALGGLETGITPVQTAEGYRTFMSGGEWLEARSVRAVYNKDQEQLQTEEQEKENVFNSQTAWNMLRMLEAVTKEGTGTAGEYAKALAGKTGSTQHPERAGAVKDAWFTGITPEYVTSAWIGYENATAENYLTTGSEAATRLTKAILTELDKRVSLTENFEQPDDVEDLPEPIQLPEINDLTSSIQFGGFTLLQGELDWSPAEDKRIVYRIYERGEDEDHLIDEVEGQGHYTIDRINVFRTGEYYVVPYNPLTEQTGEPSNLTSLEFDF</sequence>
<evidence type="ECO:0000256" key="11">
    <source>
        <dbReference type="ARBA" id="ARBA00022984"/>
    </source>
</evidence>
<keyword evidence="7" id="KW-0808">Transferase</keyword>
<dbReference type="GO" id="GO:0008658">
    <property type="term" value="F:penicillin binding"/>
    <property type="evidence" value="ECO:0007669"/>
    <property type="project" value="InterPro"/>
</dbReference>
<dbReference type="AlphaFoldDB" id="A0A1I4HCU5"/>
<dbReference type="GO" id="GO:0008955">
    <property type="term" value="F:peptidoglycan glycosyltransferase activity"/>
    <property type="evidence" value="ECO:0007669"/>
    <property type="project" value="UniProtKB-EC"/>
</dbReference>
<evidence type="ECO:0000256" key="6">
    <source>
        <dbReference type="ARBA" id="ARBA00022676"/>
    </source>
</evidence>
<keyword evidence="15" id="KW-0961">Cell wall biogenesis/degradation</keyword>
<evidence type="ECO:0000256" key="2">
    <source>
        <dbReference type="ARBA" id="ARBA00007739"/>
    </source>
</evidence>
<dbReference type="Pfam" id="PF00912">
    <property type="entry name" value="Transgly"/>
    <property type="match status" value="1"/>
</dbReference>
<evidence type="ECO:0000256" key="14">
    <source>
        <dbReference type="ARBA" id="ARBA00023268"/>
    </source>
</evidence>
<dbReference type="PANTHER" id="PTHR32282:SF32">
    <property type="entry name" value="PENICILLIN-BINDING PROTEIN 2A"/>
    <property type="match status" value="1"/>
</dbReference>
<evidence type="ECO:0000256" key="4">
    <source>
        <dbReference type="ARBA" id="ARBA00022645"/>
    </source>
</evidence>
<evidence type="ECO:0000256" key="18">
    <source>
        <dbReference type="SAM" id="Phobius"/>
    </source>
</evidence>
<keyword evidence="11" id="KW-0573">Peptidoglycan synthesis</keyword>
<evidence type="ECO:0000256" key="8">
    <source>
        <dbReference type="ARBA" id="ARBA00022692"/>
    </source>
</evidence>
<dbReference type="GO" id="GO:0030288">
    <property type="term" value="C:outer membrane-bounded periplasmic space"/>
    <property type="evidence" value="ECO:0007669"/>
    <property type="project" value="TreeGrafter"/>
</dbReference>
<dbReference type="Gene3D" id="1.10.3810.10">
    <property type="entry name" value="Biosynthetic peptidoglycan transglycosylase-like"/>
    <property type="match status" value="1"/>
</dbReference>
<evidence type="ECO:0000256" key="1">
    <source>
        <dbReference type="ARBA" id="ARBA00007090"/>
    </source>
</evidence>
<evidence type="ECO:0000256" key="15">
    <source>
        <dbReference type="ARBA" id="ARBA00023316"/>
    </source>
</evidence>
<dbReference type="GO" id="GO:0009252">
    <property type="term" value="P:peptidoglycan biosynthetic process"/>
    <property type="evidence" value="ECO:0007669"/>
    <property type="project" value="UniProtKB-KW"/>
</dbReference>
<dbReference type="EMBL" id="FOTR01000001">
    <property type="protein sequence ID" value="SFL39995.1"/>
    <property type="molecule type" value="Genomic_DNA"/>
</dbReference>
<dbReference type="RefSeq" id="WP_091480290.1">
    <property type="nucleotide sequence ID" value="NZ_FOTR01000001.1"/>
</dbReference>
<dbReference type="SUPFAM" id="SSF53955">
    <property type="entry name" value="Lysozyme-like"/>
    <property type="match status" value="1"/>
</dbReference>
<evidence type="ECO:0000256" key="3">
    <source>
        <dbReference type="ARBA" id="ARBA00022475"/>
    </source>
</evidence>
<dbReference type="InterPro" id="IPR001264">
    <property type="entry name" value="Glyco_trans_51"/>
</dbReference>
<dbReference type="NCBIfam" id="TIGR02074">
    <property type="entry name" value="PBP_1a_fam"/>
    <property type="match status" value="1"/>
</dbReference>
<protein>
    <submittedName>
        <fullName evidence="21">Penicillin-binding protein 2A</fullName>
    </submittedName>
</protein>
<evidence type="ECO:0000256" key="10">
    <source>
        <dbReference type="ARBA" id="ARBA00022960"/>
    </source>
</evidence>
<evidence type="ECO:0000256" key="17">
    <source>
        <dbReference type="ARBA" id="ARBA00049902"/>
    </source>
</evidence>
<accession>A0A1I4HCU5</accession>
<dbReference type="InterPro" id="IPR050396">
    <property type="entry name" value="Glycosyltr_51/Transpeptidase"/>
</dbReference>
<dbReference type="GO" id="GO:0008360">
    <property type="term" value="P:regulation of cell shape"/>
    <property type="evidence" value="ECO:0007669"/>
    <property type="project" value="UniProtKB-KW"/>
</dbReference>
<dbReference type="SUPFAM" id="SSF56601">
    <property type="entry name" value="beta-lactamase/transpeptidase-like"/>
    <property type="match status" value="1"/>
</dbReference>
<keyword evidence="3" id="KW-1003">Cell membrane</keyword>
<proteinExistence type="inferred from homology"/>
<comment type="catalytic activity">
    <reaction evidence="16">
        <text>Preferential cleavage: (Ac)2-L-Lys-D-Ala-|-D-Ala. Also transpeptidation of peptidyl-alanyl moieties that are N-acyl substituents of D-alanine.</text>
        <dbReference type="EC" id="3.4.16.4"/>
    </reaction>
</comment>
<evidence type="ECO:0000256" key="13">
    <source>
        <dbReference type="ARBA" id="ARBA00023136"/>
    </source>
</evidence>
<evidence type="ECO:0000256" key="16">
    <source>
        <dbReference type="ARBA" id="ARBA00034000"/>
    </source>
</evidence>
<keyword evidence="10" id="KW-0133">Cell shape</keyword>
<dbReference type="InterPro" id="IPR001460">
    <property type="entry name" value="PCN-bd_Tpept"/>
</dbReference>
<dbReference type="STRING" id="334253.SAMN04487943_101360"/>
<dbReference type="InterPro" id="IPR023346">
    <property type="entry name" value="Lysozyme-like_dom_sf"/>
</dbReference>
<evidence type="ECO:0000256" key="12">
    <source>
        <dbReference type="ARBA" id="ARBA00022989"/>
    </source>
</evidence>
<gene>
    <name evidence="21" type="ORF">SAMN04487943_101360</name>
</gene>